<sequence length="196" mass="22279">MDFKNRVEIIPVLIFSLMLLVSFINHDFVKGIVWMVFTIIGLSAIAYIIKVFKPESINPGWQKVSLFPLFSTFYNTCSLSSFLIMYTFIYLYLPMAHTKNINYSVVALFIFFYIGDILGRRYIKLGDIPNYDGIGIFTGTIVGITYGIVCYSIISVAGDKLTYFSTSASNNEYCSKPKKQQFKCNVYKNGQVISSL</sequence>
<dbReference type="AlphaFoldDB" id="A0A6C0B9S8"/>
<keyword evidence="1" id="KW-1133">Transmembrane helix</keyword>
<feature type="transmembrane region" description="Helical" evidence="1">
    <location>
        <begin position="7"/>
        <end position="25"/>
    </location>
</feature>
<feature type="transmembrane region" description="Helical" evidence="1">
    <location>
        <begin position="31"/>
        <end position="52"/>
    </location>
</feature>
<evidence type="ECO:0000313" key="2">
    <source>
        <dbReference type="EMBL" id="QHS88554.1"/>
    </source>
</evidence>
<protein>
    <submittedName>
        <fullName evidence="2">Uncharacterized protein</fullName>
    </submittedName>
</protein>
<dbReference type="EMBL" id="MN739099">
    <property type="protein sequence ID" value="QHS88554.1"/>
    <property type="molecule type" value="Genomic_DNA"/>
</dbReference>
<feature type="transmembrane region" description="Helical" evidence="1">
    <location>
        <begin position="131"/>
        <end position="154"/>
    </location>
</feature>
<accession>A0A6C0B9S8</accession>
<proteinExistence type="predicted"/>
<evidence type="ECO:0000256" key="1">
    <source>
        <dbReference type="SAM" id="Phobius"/>
    </source>
</evidence>
<reference evidence="2" key="1">
    <citation type="journal article" date="2020" name="Nature">
        <title>Giant virus diversity and host interactions through global metagenomics.</title>
        <authorList>
            <person name="Schulz F."/>
            <person name="Roux S."/>
            <person name="Paez-Espino D."/>
            <person name="Jungbluth S."/>
            <person name="Walsh D.A."/>
            <person name="Denef V.J."/>
            <person name="McMahon K.D."/>
            <person name="Konstantinidis K.T."/>
            <person name="Eloe-Fadrosh E.A."/>
            <person name="Kyrpides N.C."/>
            <person name="Woyke T."/>
        </authorList>
    </citation>
    <scope>NUCLEOTIDE SEQUENCE</scope>
    <source>
        <strain evidence="2">GVMAG-M-3300010158-55</strain>
    </source>
</reference>
<feature type="transmembrane region" description="Helical" evidence="1">
    <location>
        <begin position="64"/>
        <end position="89"/>
    </location>
</feature>
<organism evidence="2">
    <name type="scientific">viral metagenome</name>
    <dbReference type="NCBI Taxonomy" id="1070528"/>
    <lineage>
        <taxon>unclassified sequences</taxon>
        <taxon>metagenomes</taxon>
        <taxon>organismal metagenomes</taxon>
    </lineage>
</organism>
<keyword evidence="1" id="KW-0812">Transmembrane</keyword>
<keyword evidence="1" id="KW-0472">Membrane</keyword>
<feature type="transmembrane region" description="Helical" evidence="1">
    <location>
        <begin position="101"/>
        <end position="119"/>
    </location>
</feature>
<name>A0A6C0B9S8_9ZZZZ</name>